<gene>
    <name evidence="12" type="ORF">Pr1d_20850</name>
</gene>
<evidence type="ECO:0000256" key="1">
    <source>
        <dbReference type="ARBA" id="ARBA00004651"/>
    </source>
</evidence>
<evidence type="ECO:0000313" key="13">
    <source>
        <dbReference type="Proteomes" id="UP000323917"/>
    </source>
</evidence>
<dbReference type="NCBIfam" id="TIGR00810">
    <property type="entry name" value="secG"/>
    <property type="match status" value="1"/>
</dbReference>
<keyword evidence="7 10" id="KW-1133">Transmembrane helix</keyword>
<dbReference type="PANTHER" id="PTHR34182:SF1">
    <property type="entry name" value="PROTEIN-EXPORT MEMBRANE PROTEIN SECG"/>
    <property type="match status" value="1"/>
</dbReference>
<dbReference type="PANTHER" id="PTHR34182">
    <property type="entry name" value="PROTEIN-EXPORT MEMBRANE PROTEIN SECG"/>
    <property type="match status" value="1"/>
</dbReference>
<dbReference type="Proteomes" id="UP000323917">
    <property type="component" value="Chromosome"/>
</dbReference>
<keyword evidence="6 10" id="KW-0653">Protein transport</keyword>
<dbReference type="EMBL" id="CP042913">
    <property type="protein sequence ID" value="QEG34801.1"/>
    <property type="molecule type" value="Genomic_DNA"/>
</dbReference>
<keyword evidence="3 10" id="KW-0813">Transport</keyword>
<dbReference type="InterPro" id="IPR004692">
    <property type="entry name" value="SecG"/>
</dbReference>
<evidence type="ECO:0000256" key="3">
    <source>
        <dbReference type="ARBA" id="ARBA00022448"/>
    </source>
</evidence>
<dbReference type="RefSeq" id="WP_210417944.1">
    <property type="nucleotide sequence ID" value="NZ_CP042913.1"/>
</dbReference>
<evidence type="ECO:0000313" key="12">
    <source>
        <dbReference type="EMBL" id="QEG34801.1"/>
    </source>
</evidence>
<dbReference type="GO" id="GO:0065002">
    <property type="term" value="P:intracellular protein transmembrane transport"/>
    <property type="evidence" value="ECO:0007669"/>
    <property type="project" value="TreeGrafter"/>
</dbReference>
<keyword evidence="13" id="KW-1185">Reference proteome</keyword>
<evidence type="ECO:0000256" key="11">
    <source>
        <dbReference type="SAM" id="MobiDB-lite"/>
    </source>
</evidence>
<organism evidence="12 13">
    <name type="scientific">Bythopirellula goksoeyrii</name>
    <dbReference type="NCBI Taxonomy" id="1400387"/>
    <lineage>
        <taxon>Bacteria</taxon>
        <taxon>Pseudomonadati</taxon>
        <taxon>Planctomycetota</taxon>
        <taxon>Planctomycetia</taxon>
        <taxon>Pirellulales</taxon>
        <taxon>Lacipirellulaceae</taxon>
        <taxon>Bythopirellula</taxon>
    </lineage>
</organism>
<evidence type="ECO:0000256" key="8">
    <source>
        <dbReference type="ARBA" id="ARBA00023010"/>
    </source>
</evidence>
<keyword evidence="8 10" id="KW-0811">Translocation</keyword>
<dbReference type="Pfam" id="PF03840">
    <property type="entry name" value="SecG"/>
    <property type="match status" value="1"/>
</dbReference>
<dbReference type="PRINTS" id="PR01651">
    <property type="entry name" value="SECGEXPORT"/>
</dbReference>
<evidence type="ECO:0000256" key="4">
    <source>
        <dbReference type="ARBA" id="ARBA00022475"/>
    </source>
</evidence>
<feature type="transmembrane region" description="Helical" evidence="10">
    <location>
        <begin position="59"/>
        <end position="81"/>
    </location>
</feature>
<dbReference type="GO" id="GO:0043952">
    <property type="term" value="P:protein transport by the Sec complex"/>
    <property type="evidence" value="ECO:0007669"/>
    <property type="project" value="TreeGrafter"/>
</dbReference>
<comment type="function">
    <text evidence="10">Involved in protein export. Participates in an early event of protein translocation.</text>
</comment>
<keyword evidence="9 10" id="KW-0472">Membrane</keyword>
<protein>
    <recommendedName>
        <fullName evidence="10">Protein-export membrane protein SecG</fullName>
    </recommendedName>
</protein>
<evidence type="ECO:0000256" key="6">
    <source>
        <dbReference type="ARBA" id="ARBA00022927"/>
    </source>
</evidence>
<feature type="transmembrane region" description="Helical" evidence="10">
    <location>
        <begin position="6"/>
        <end position="29"/>
    </location>
</feature>
<keyword evidence="4 10" id="KW-1003">Cell membrane</keyword>
<evidence type="ECO:0000256" key="9">
    <source>
        <dbReference type="ARBA" id="ARBA00023136"/>
    </source>
</evidence>
<feature type="region of interest" description="Disordered" evidence="11">
    <location>
        <begin position="80"/>
        <end position="141"/>
    </location>
</feature>
<reference evidence="12 13" key="1">
    <citation type="submission" date="2019-08" db="EMBL/GenBank/DDBJ databases">
        <title>Deep-cultivation of Planctomycetes and their phenomic and genomic characterization uncovers novel biology.</title>
        <authorList>
            <person name="Wiegand S."/>
            <person name="Jogler M."/>
            <person name="Boedeker C."/>
            <person name="Pinto D."/>
            <person name="Vollmers J."/>
            <person name="Rivas-Marin E."/>
            <person name="Kohn T."/>
            <person name="Peeters S.H."/>
            <person name="Heuer A."/>
            <person name="Rast P."/>
            <person name="Oberbeckmann S."/>
            <person name="Bunk B."/>
            <person name="Jeske O."/>
            <person name="Meyerdierks A."/>
            <person name="Storesund J.E."/>
            <person name="Kallscheuer N."/>
            <person name="Luecker S."/>
            <person name="Lage O.M."/>
            <person name="Pohl T."/>
            <person name="Merkel B.J."/>
            <person name="Hornburger P."/>
            <person name="Mueller R.-W."/>
            <person name="Bruemmer F."/>
            <person name="Labrenz M."/>
            <person name="Spormann A.M."/>
            <person name="Op den Camp H."/>
            <person name="Overmann J."/>
            <person name="Amann R."/>
            <person name="Jetten M.S.M."/>
            <person name="Mascher T."/>
            <person name="Medema M.H."/>
            <person name="Devos D.P."/>
            <person name="Kaster A.-K."/>
            <person name="Ovreas L."/>
            <person name="Rohde M."/>
            <person name="Galperin M.Y."/>
            <person name="Jogler C."/>
        </authorList>
    </citation>
    <scope>NUCLEOTIDE SEQUENCE [LARGE SCALE GENOMIC DNA]</scope>
    <source>
        <strain evidence="12 13">Pr1d</strain>
    </source>
</reference>
<dbReference type="KEGG" id="bgok:Pr1d_20850"/>
<dbReference type="GO" id="GO:0015450">
    <property type="term" value="F:protein-transporting ATPase activity"/>
    <property type="evidence" value="ECO:0007669"/>
    <property type="project" value="UniProtKB-UniRule"/>
</dbReference>
<dbReference type="GO" id="GO:0005886">
    <property type="term" value="C:plasma membrane"/>
    <property type="evidence" value="ECO:0007669"/>
    <property type="project" value="UniProtKB-SubCell"/>
</dbReference>
<accession>A0A5B9QKZ1</accession>
<comment type="subcellular location">
    <subcellularLocation>
        <location evidence="1 10">Cell membrane</location>
        <topology evidence="1 10">Multi-pass membrane protein</topology>
    </subcellularLocation>
</comment>
<evidence type="ECO:0000256" key="10">
    <source>
        <dbReference type="RuleBase" id="RU365087"/>
    </source>
</evidence>
<evidence type="ECO:0000256" key="5">
    <source>
        <dbReference type="ARBA" id="ARBA00022692"/>
    </source>
</evidence>
<comment type="similarity">
    <text evidence="2 10">Belongs to the SecG family.</text>
</comment>
<dbReference type="GO" id="GO:0009306">
    <property type="term" value="P:protein secretion"/>
    <property type="evidence" value="ECO:0007669"/>
    <property type="project" value="UniProtKB-UniRule"/>
</dbReference>
<feature type="compositionally biased region" description="Low complexity" evidence="11">
    <location>
        <begin position="114"/>
        <end position="133"/>
    </location>
</feature>
<evidence type="ECO:0000256" key="7">
    <source>
        <dbReference type="ARBA" id="ARBA00022989"/>
    </source>
</evidence>
<name>A0A5B9QKZ1_9BACT</name>
<keyword evidence="5 10" id="KW-0812">Transmembrane</keyword>
<proteinExistence type="inferred from homology"/>
<evidence type="ECO:0000256" key="2">
    <source>
        <dbReference type="ARBA" id="ARBA00008445"/>
    </source>
</evidence>
<dbReference type="AlphaFoldDB" id="A0A5B9QKZ1"/>
<sequence length="141" mass="14096">MIIPIFAAFQVVFQILLTLVAIFLILLVLVQRGRGGGLAGALGGMGGSSAFGAKAGDIFTRITIVAAAVWILLCIAATKFASSSSSGSRLDIGTPVESSGPLIPGADASEESTSVSEDPAASSESSTSEASSDSADESKAE</sequence>